<reference evidence="2" key="1">
    <citation type="journal article" date="2022" name="Mol. Ecol. Resour.">
        <title>The genomes of chicory, endive, great burdock and yacon provide insights into Asteraceae palaeo-polyploidization history and plant inulin production.</title>
        <authorList>
            <person name="Fan W."/>
            <person name="Wang S."/>
            <person name="Wang H."/>
            <person name="Wang A."/>
            <person name="Jiang F."/>
            <person name="Liu H."/>
            <person name="Zhao H."/>
            <person name="Xu D."/>
            <person name="Zhang Y."/>
        </authorList>
    </citation>
    <scope>NUCLEOTIDE SEQUENCE [LARGE SCALE GENOMIC DNA]</scope>
    <source>
        <strain evidence="2">cv. Niubang</strain>
    </source>
</reference>
<evidence type="ECO:0000313" key="1">
    <source>
        <dbReference type="EMBL" id="KAI3759189.1"/>
    </source>
</evidence>
<keyword evidence="2" id="KW-1185">Reference proteome</keyword>
<gene>
    <name evidence="1" type="ORF">L6452_06805</name>
</gene>
<dbReference type="EMBL" id="CM042048">
    <property type="protein sequence ID" value="KAI3759189.1"/>
    <property type="molecule type" value="Genomic_DNA"/>
</dbReference>
<dbReference type="Proteomes" id="UP001055879">
    <property type="component" value="Linkage Group LG02"/>
</dbReference>
<sequence>MIDGDWSGWRLVDWSTTGGSLDRMRQRHFTEGNKCYLRVRGLNAILKAPVNRIETRSDQFDMYMLLDVNTEVYPMHVGEKFMMVLASTLNLDGTPDSGFFTPAYIADQKD</sequence>
<comment type="caution">
    <text evidence="1">The sequence shown here is derived from an EMBL/GenBank/DDBJ whole genome shotgun (WGS) entry which is preliminary data.</text>
</comment>
<organism evidence="1 2">
    <name type="scientific">Arctium lappa</name>
    <name type="common">Greater burdock</name>
    <name type="synonym">Lappa major</name>
    <dbReference type="NCBI Taxonomy" id="4217"/>
    <lineage>
        <taxon>Eukaryota</taxon>
        <taxon>Viridiplantae</taxon>
        <taxon>Streptophyta</taxon>
        <taxon>Embryophyta</taxon>
        <taxon>Tracheophyta</taxon>
        <taxon>Spermatophyta</taxon>
        <taxon>Magnoliopsida</taxon>
        <taxon>eudicotyledons</taxon>
        <taxon>Gunneridae</taxon>
        <taxon>Pentapetalae</taxon>
        <taxon>asterids</taxon>
        <taxon>campanulids</taxon>
        <taxon>Asterales</taxon>
        <taxon>Asteraceae</taxon>
        <taxon>Carduoideae</taxon>
        <taxon>Cardueae</taxon>
        <taxon>Arctiinae</taxon>
        <taxon>Arctium</taxon>
    </lineage>
</organism>
<proteinExistence type="predicted"/>
<name>A0ACB9EJL3_ARCLA</name>
<accession>A0ACB9EJL3</accession>
<protein>
    <submittedName>
        <fullName evidence="1">Uncharacterized protein</fullName>
    </submittedName>
</protein>
<reference evidence="1 2" key="2">
    <citation type="journal article" date="2022" name="Mol. Ecol. Resour.">
        <title>The genomes of chicory, endive, great burdock and yacon provide insights into Asteraceae paleo-polyploidization history and plant inulin production.</title>
        <authorList>
            <person name="Fan W."/>
            <person name="Wang S."/>
            <person name="Wang H."/>
            <person name="Wang A."/>
            <person name="Jiang F."/>
            <person name="Liu H."/>
            <person name="Zhao H."/>
            <person name="Xu D."/>
            <person name="Zhang Y."/>
        </authorList>
    </citation>
    <scope>NUCLEOTIDE SEQUENCE [LARGE SCALE GENOMIC DNA]</scope>
    <source>
        <strain evidence="2">cv. Niubang</strain>
    </source>
</reference>
<evidence type="ECO:0000313" key="2">
    <source>
        <dbReference type="Proteomes" id="UP001055879"/>
    </source>
</evidence>